<evidence type="ECO:0000313" key="2">
    <source>
        <dbReference type="EMBL" id="MBW0466776.1"/>
    </source>
</evidence>
<accession>A0A9Q3BL01</accession>
<feature type="region of interest" description="Disordered" evidence="1">
    <location>
        <begin position="58"/>
        <end position="77"/>
    </location>
</feature>
<evidence type="ECO:0000256" key="1">
    <source>
        <dbReference type="SAM" id="MobiDB-lite"/>
    </source>
</evidence>
<comment type="caution">
    <text evidence="2">The sequence shown here is derived from an EMBL/GenBank/DDBJ whole genome shotgun (WGS) entry which is preliminary data.</text>
</comment>
<reference evidence="2" key="1">
    <citation type="submission" date="2021-03" db="EMBL/GenBank/DDBJ databases">
        <title>Draft genome sequence of rust myrtle Austropuccinia psidii MF-1, a brazilian biotype.</title>
        <authorList>
            <person name="Quecine M.C."/>
            <person name="Pachon D.M.R."/>
            <person name="Bonatelli M.L."/>
            <person name="Correr F.H."/>
            <person name="Franceschini L.M."/>
            <person name="Leite T.F."/>
            <person name="Margarido G.R.A."/>
            <person name="Almeida C.A."/>
            <person name="Ferrarezi J.A."/>
            <person name="Labate C.A."/>
        </authorList>
    </citation>
    <scope>NUCLEOTIDE SEQUENCE</scope>
    <source>
        <strain evidence="2">MF-1</strain>
    </source>
</reference>
<proteinExistence type="predicted"/>
<keyword evidence="3" id="KW-1185">Reference proteome</keyword>
<dbReference type="AlphaFoldDB" id="A0A9Q3BL01"/>
<name>A0A9Q3BL01_9BASI</name>
<dbReference type="Proteomes" id="UP000765509">
    <property type="component" value="Unassembled WGS sequence"/>
</dbReference>
<sequence>MTPVRPPFKVLNMRPKKASQDLPFNPWDVSVSWFWTSLCKSRKCGPIWPSLAPSPLEMPSNLGTEGPQFPPQTMDHGVQASGHLLKAVGCKEPKWPIRA</sequence>
<gene>
    <name evidence="2" type="ORF">O181_006491</name>
</gene>
<evidence type="ECO:0000313" key="3">
    <source>
        <dbReference type="Proteomes" id="UP000765509"/>
    </source>
</evidence>
<organism evidence="2 3">
    <name type="scientific">Austropuccinia psidii MF-1</name>
    <dbReference type="NCBI Taxonomy" id="1389203"/>
    <lineage>
        <taxon>Eukaryota</taxon>
        <taxon>Fungi</taxon>
        <taxon>Dikarya</taxon>
        <taxon>Basidiomycota</taxon>
        <taxon>Pucciniomycotina</taxon>
        <taxon>Pucciniomycetes</taxon>
        <taxon>Pucciniales</taxon>
        <taxon>Sphaerophragmiaceae</taxon>
        <taxon>Austropuccinia</taxon>
    </lineage>
</organism>
<dbReference type="EMBL" id="AVOT02001390">
    <property type="protein sequence ID" value="MBW0466776.1"/>
    <property type="molecule type" value="Genomic_DNA"/>
</dbReference>
<protein>
    <submittedName>
        <fullName evidence="2">Uncharacterized protein</fullName>
    </submittedName>
</protein>